<dbReference type="Pfam" id="PF04365">
    <property type="entry name" value="BrnT_toxin"/>
    <property type="match status" value="1"/>
</dbReference>
<reference evidence="1" key="1">
    <citation type="journal article" date="2021" name="ISME J.">
        <title>Genomic evolution of the class Acidithiobacillia: deep-branching Proteobacteria living in extreme acidic conditions.</title>
        <authorList>
            <person name="Moya-Beltran A."/>
            <person name="Beard S."/>
            <person name="Rojas-Villalobos C."/>
            <person name="Issotta F."/>
            <person name="Gallardo Y."/>
            <person name="Ulloa R."/>
            <person name="Giaveno A."/>
            <person name="Degli Esposti M."/>
            <person name="Johnson D.B."/>
            <person name="Quatrini R."/>
        </authorList>
    </citation>
    <scope>NUCLEOTIDE SEQUENCE</scope>
    <source>
        <strain evidence="1">DSM 583</strain>
    </source>
</reference>
<protein>
    <submittedName>
        <fullName evidence="1">BrnT family toxin</fullName>
    </submittedName>
</protein>
<dbReference type="Gene3D" id="3.10.450.530">
    <property type="entry name" value="Ribonuclease toxin, BrnT, of type II toxin-antitoxin system"/>
    <property type="match status" value="1"/>
</dbReference>
<proteinExistence type="predicted"/>
<evidence type="ECO:0000313" key="1">
    <source>
        <dbReference type="EMBL" id="MBU2722587.1"/>
    </source>
</evidence>
<dbReference type="EMBL" id="JABBHS010000155">
    <property type="protein sequence ID" value="MBU2722587.1"/>
    <property type="molecule type" value="Genomic_DNA"/>
</dbReference>
<dbReference type="InterPro" id="IPR038573">
    <property type="entry name" value="BrnT_sf"/>
</dbReference>
<dbReference type="AlphaFoldDB" id="A0A8X8KA93"/>
<dbReference type="RefSeq" id="WP_081258027.1">
    <property type="nucleotide sequence ID" value="NZ_CP134225.1"/>
</dbReference>
<evidence type="ECO:0000313" key="2">
    <source>
        <dbReference type="Proteomes" id="UP000887300"/>
    </source>
</evidence>
<gene>
    <name evidence="1" type="ORF">HF568_05015</name>
</gene>
<comment type="caution">
    <text evidence="1">The sequence shown here is derived from an EMBL/GenBank/DDBJ whole genome shotgun (WGS) entry which is preliminary data.</text>
</comment>
<organism evidence="1 2">
    <name type="scientific">Acidithiobacillus ferridurans</name>
    <dbReference type="NCBI Taxonomy" id="1232575"/>
    <lineage>
        <taxon>Bacteria</taxon>
        <taxon>Pseudomonadati</taxon>
        <taxon>Pseudomonadota</taxon>
        <taxon>Acidithiobacillia</taxon>
        <taxon>Acidithiobacillales</taxon>
        <taxon>Acidithiobacillaceae</taxon>
        <taxon>Acidithiobacillus</taxon>
    </lineage>
</organism>
<accession>A0A8X8KA93</accession>
<dbReference type="Proteomes" id="UP000887300">
    <property type="component" value="Unassembled WGS sequence"/>
</dbReference>
<dbReference type="InterPro" id="IPR007460">
    <property type="entry name" value="BrnT_toxin"/>
</dbReference>
<sequence length="102" mass="11766">MTLSGFDWDDGNWPKCGKHGVSRSEIEQVLRGTPAVMADPHPDEPRMRAIGKTIAGRYVFLVFMKRKIRGKTWLRPISARYMHQKEVDHYESQAQSHALTQE</sequence>
<name>A0A8X8KA93_ACIFI</name>